<keyword evidence="14" id="KW-1185">Reference proteome</keyword>
<dbReference type="GO" id="GO:0045292">
    <property type="term" value="P:mRNA cis splicing, via spliceosome"/>
    <property type="evidence" value="ECO:0007669"/>
    <property type="project" value="InterPro"/>
</dbReference>
<keyword evidence="4" id="KW-0508">mRNA splicing</keyword>
<dbReference type="InterPro" id="IPR002713">
    <property type="entry name" value="FF_domain"/>
</dbReference>
<dbReference type="SUPFAM" id="SSF51045">
    <property type="entry name" value="WW domain"/>
    <property type="match status" value="2"/>
</dbReference>
<evidence type="ECO:0000313" key="14">
    <source>
        <dbReference type="Proteomes" id="UP000289738"/>
    </source>
</evidence>
<dbReference type="SMART" id="SM00456">
    <property type="entry name" value="WW"/>
    <property type="match status" value="2"/>
</dbReference>
<dbReference type="FunFam" id="1.10.10.440:FF:000013">
    <property type="entry name" value="pre-mRNA-processing protein 40A isoform X1"/>
    <property type="match status" value="1"/>
</dbReference>
<dbReference type="FunFam" id="1.10.10.440:FF:000026">
    <property type="entry name" value="Pre-mRNA-processing protein 40A"/>
    <property type="match status" value="1"/>
</dbReference>
<dbReference type="FunFam" id="1.10.10.440:FF:000019">
    <property type="entry name" value="Pre-mRNA-processing protein 40A"/>
    <property type="match status" value="1"/>
</dbReference>
<organism evidence="13 14">
    <name type="scientific">Arachis hypogaea</name>
    <name type="common">Peanut</name>
    <dbReference type="NCBI Taxonomy" id="3818"/>
    <lineage>
        <taxon>Eukaryota</taxon>
        <taxon>Viridiplantae</taxon>
        <taxon>Streptophyta</taxon>
        <taxon>Embryophyta</taxon>
        <taxon>Tracheophyta</taxon>
        <taxon>Spermatophyta</taxon>
        <taxon>Magnoliopsida</taxon>
        <taxon>eudicotyledons</taxon>
        <taxon>Gunneridae</taxon>
        <taxon>Pentapetalae</taxon>
        <taxon>rosids</taxon>
        <taxon>fabids</taxon>
        <taxon>Fabales</taxon>
        <taxon>Fabaceae</taxon>
        <taxon>Papilionoideae</taxon>
        <taxon>50 kb inversion clade</taxon>
        <taxon>dalbergioids sensu lato</taxon>
        <taxon>Dalbergieae</taxon>
        <taxon>Pterocarpus clade</taxon>
        <taxon>Arachis</taxon>
    </lineage>
</organism>
<dbReference type="PANTHER" id="PTHR11864:SF0">
    <property type="entry name" value="PRP40 PRE-MRNA PROCESSING FACTOR 40 HOMOLOG A (YEAST)"/>
    <property type="match status" value="1"/>
</dbReference>
<name>A0A444YVX5_ARAHY</name>
<dbReference type="InterPro" id="IPR036020">
    <property type="entry name" value="WW_dom_sf"/>
</dbReference>
<evidence type="ECO:0000256" key="8">
    <source>
        <dbReference type="ARBA" id="ARBA00064817"/>
    </source>
</evidence>
<evidence type="ECO:0000256" key="9">
    <source>
        <dbReference type="SAM" id="Coils"/>
    </source>
</evidence>
<evidence type="ECO:0000256" key="1">
    <source>
        <dbReference type="ARBA" id="ARBA00004123"/>
    </source>
</evidence>
<feature type="compositionally biased region" description="Polar residues" evidence="10">
    <location>
        <begin position="225"/>
        <end position="251"/>
    </location>
</feature>
<accession>A0A444YVX5</accession>
<dbReference type="CDD" id="cd00201">
    <property type="entry name" value="WW"/>
    <property type="match status" value="2"/>
</dbReference>
<dbReference type="InterPro" id="IPR039726">
    <property type="entry name" value="Prp40-like"/>
</dbReference>
<comment type="caution">
    <text evidence="13">The sequence shown here is derived from an EMBL/GenBank/DDBJ whole genome shotgun (WGS) entry which is preliminary data.</text>
</comment>
<dbReference type="PROSITE" id="PS01159">
    <property type="entry name" value="WW_DOMAIN_1"/>
    <property type="match status" value="2"/>
</dbReference>
<evidence type="ECO:0000256" key="2">
    <source>
        <dbReference type="ARBA" id="ARBA00022664"/>
    </source>
</evidence>
<dbReference type="GO" id="GO:0005685">
    <property type="term" value="C:U1 snRNP"/>
    <property type="evidence" value="ECO:0007669"/>
    <property type="project" value="TreeGrafter"/>
</dbReference>
<feature type="region of interest" description="Disordered" evidence="10">
    <location>
        <begin position="140"/>
        <end position="160"/>
    </location>
</feature>
<dbReference type="Gene3D" id="2.20.70.10">
    <property type="match status" value="2"/>
</dbReference>
<dbReference type="Pfam" id="PF01846">
    <property type="entry name" value="FF"/>
    <property type="match status" value="4"/>
</dbReference>
<dbReference type="AlphaFoldDB" id="A0A444YVX5"/>
<feature type="compositionally biased region" description="Basic and acidic residues" evidence="10">
    <location>
        <begin position="885"/>
        <end position="933"/>
    </location>
</feature>
<dbReference type="GO" id="GO:0071004">
    <property type="term" value="C:U2-type prespliceosome"/>
    <property type="evidence" value="ECO:0007669"/>
    <property type="project" value="TreeGrafter"/>
</dbReference>
<keyword evidence="9" id="KW-0175">Coiled coil</keyword>
<dbReference type="InterPro" id="IPR036517">
    <property type="entry name" value="FF_domain_sf"/>
</dbReference>
<comment type="function">
    <text evidence="6">Binds the phosphorylated C-terminal domain (CTD) of the largest subunit of RNA polymerase II and functions as a scaffold for RNA processing machineries. May be involved in pre-mRNA splicing.</text>
</comment>
<feature type="domain" description="WW" evidence="11">
    <location>
        <begin position="287"/>
        <end position="320"/>
    </location>
</feature>
<evidence type="ECO:0000256" key="10">
    <source>
        <dbReference type="SAM" id="MobiDB-lite"/>
    </source>
</evidence>
<feature type="domain" description="FF" evidence="12">
    <location>
        <begin position="615"/>
        <end position="669"/>
    </location>
</feature>
<dbReference type="FunFam" id="1.10.10.440:FF:000022">
    <property type="entry name" value="Pre-mRNA-processing protein 40A"/>
    <property type="match status" value="1"/>
</dbReference>
<feature type="region of interest" description="Disordered" evidence="10">
    <location>
        <begin position="197"/>
        <end position="255"/>
    </location>
</feature>
<gene>
    <name evidence="13" type="ORF">Ahy_B06g085899</name>
</gene>
<dbReference type="Proteomes" id="UP000289738">
    <property type="component" value="Chromosome B06"/>
</dbReference>
<feature type="region of interest" description="Disordered" evidence="10">
    <location>
        <begin position="885"/>
        <end position="1040"/>
    </location>
</feature>
<feature type="compositionally biased region" description="Low complexity" evidence="10">
    <location>
        <begin position="211"/>
        <end position="224"/>
    </location>
</feature>
<feature type="coiled-coil region" evidence="9">
    <location>
        <begin position="596"/>
        <end position="625"/>
    </location>
</feature>
<feature type="compositionally biased region" description="Basic and acidic residues" evidence="10">
    <location>
        <begin position="1016"/>
        <end position="1027"/>
    </location>
</feature>
<evidence type="ECO:0000256" key="7">
    <source>
        <dbReference type="ARBA" id="ARBA00061317"/>
    </source>
</evidence>
<dbReference type="STRING" id="3818.A0A444YVX5"/>
<feature type="region of interest" description="Disordered" evidence="10">
    <location>
        <begin position="338"/>
        <end position="396"/>
    </location>
</feature>
<keyword evidence="2" id="KW-0507">mRNA processing</keyword>
<evidence type="ECO:0000313" key="13">
    <source>
        <dbReference type="EMBL" id="RYR06101.1"/>
    </source>
</evidence>
<dbReference type="Pfam" id="PF00397">
    <property type="entry name" value="WW"/>
    <property type="match status" value="2"/>
</dbReference>
<feature type="compositionally biased region" description="Basic residues" evidence="10">
    <location>
        <begin position="983"/>
        <end position="998"/>
    </location>
</feature>
<feature type="region of interest" description="Disordered" evidence="10">
    <location>
        <begin position="1"/>
        <end position="30"/>
    </location>
</feature>
<dbReference type="PANTHER" id="PTHR11864">
    <property type="entry name" value="PRE-MRNA-PROCESSING PROTEIN PRP40"/>
    <property type="match status" value="1"/>
</dbReference>
<dbReference type="InterPro" id="IPR001202">
    <property type="entry name" value="WW_dom"/>
</dbReference>
<protein>
    <recommendedName>
        <fullName evidence="15">Pre-mRNA-processing protein</fullName>
    </recommendedName>
</protein>
<dbReference type="PROSITE" id="PS51676">
    <property type="entry name" value="FF"/>
    <property type="match status" value="4"/>
</dbReference>
<evidence type="ECO:0000256" key="5">
    <source>
        <dbReference type="ARBA" id="ARBA00023242"/>
    </source>
</evidence>
<feature type="coiled-coil region" evidence="9">
    <location>
        <begin position="804"/>
        <end position="832"/>
    </location>
</feature>
<dbReference type="OrthoDB" id="187617at2759"/>
<reference evidence="13 14" key="1">
    <citation type="submission" date="2019-01" db="EMBL/GenBank/DDBJ databases">
        <title>Sequencing of cultivated peanut Arachis hypogaea provides insights into genome evolution and oil improvement.</title>
        <authorList>
            <person name="Chen X."/>
        </authorList>
    </citation>
    <scope>NUCLEOTIDE SEQUENCE [LARGE SCALE GENOMIC DNA]</scope>
    <source>
        <strain evidence="14">cv. Fuhuasheng</strain>
        <tissue evidence="13">Leaves</tissue>
    </source>
</reference>
<comment type="subcellular location">
    <subcellularLocation>
        <location evidence="1">Nucleus</location>
    </subcellularLocation>
</comment>
<evidence type="ECO:0008006" key="15">
    <source>
        <dbReference type="Google" id="ProtNLM"/>
    </source>
</evidence>
<keyword evidence="5" id="KW-0539">Nucleus</keyword>
<feature type="domain" description="FF" evidence="12">
    <location>
        <begin position="687"/>
        <end position="750"/>
    </location>
</feature>
<dbReference type="GO" id="GO:0070063">
    <property type="term" value="F:RNA polymerase binding"/>
    <property type="evidence" value="ECO:0007669"/>
    <property type="project" value="UniProtKB-ARBA"/>
</dbReference>
<evidence type="ECO:0000256" key="6">
    <source>
        <dbReference type="ARBA" id="ARBA00056384"/>
    </source>
</evidence>
<evidence type="ECO:0000259" key="11">
    <source>
        <dbReference type="PROSITE" id="PS50020"/>
    </source>
</evidence>
<feature type="compositionally biased region" description="Acidic residues" evidence="10">
    <location>
        <begin position="1028"/>
        <end position="1040"/>
    </location>
</feature>
<keyword evidence="3" id="KW-0677">Repeat</keyword>
<feature type="compositionally biased region" description="Basic and acidic residues" evidence="10">
    <location>
        <begin position="941"/>
        <end position="956"/>
    </location>
</feature>
<dbReference type="SUPFAM" id="SSF81698">
    <property type="entry name" value="FF domain"/>
    <property type="match status" value="5"/>
</dbReference>
<sequence length="1040" mass="118953">MLDYLQLIHPQTRRERKRVKEDPNSANRTRRFSLAVPAILLVTQSNQSDYTVKMANNSQPPSMQFRPVIQAQQGQPFAPMASQQFGLAGHAIPSSNVAMPVGQSQQLQYSQPMQQLPPRHIQPGQPAPSSQVIPMQYIQTNRPPTSVPPHSQPTVPHLSSHMPSLAVSAATSHSSYTFQPPYSQQQDNVNAMAQYQPSGQMHAPPAGQPWVSSVSQSAATVTPVQQAGVQSSGTPSTDSATSAPNQQSASDWQEHTAADGRRYYYNKRTRQSSWEKPLELMSPIERADASTVWKEFTSSDGRKYYYNKVTQQSTWSIPEELKLARELALKAANQGMQLETSDTSNTAVSSAAPSTVTNTASSNTPLTSNGLASSPASVTPIASSTGPQQLVSGLSSTTGTELSTVVTASTAVAGPANPLDTTTPSSVENQASQDFAASTGGASVQDIEETKKGVPVAGKANVTLPEEKANDKETFAYANKMEAKIAFKALLESANVQSDWTWEQAMREIINDKRYNALKTLGERKQAFNEYLGQRKKLEAEERRMKQKKAREEFTKMLEECKELTSSMRWSKAINMFENDERFNAVDKMRDREDLFESYMVELERKEKENAAEEHRRNLAEYRKFLESCDYVKVHSPWRKVQDRLEDDDRYLRLEKIDRLLVFQDYIRELEKEEEEQKRVQKERVRRGERKNRDAFRKLLEEHVAAGILNAKTQWREYCLKVRDLPQYQAVASNTSGSTPKDLFEDVVEDLENQYHEDKTLIKDIIKSGKITVVSTSVFEEFKAAILEEASCETISEINLKLIFEDLLERAKEKEEKEAKKRQRLADDLTNLLYTFKDITTSSTWEDCKPLVEETQEYRSMGDENYSREVFEEYITYLKEKAKEKERKREEEKARKEKEREEKEKRKEKEKEKKEKDREREKEKSKDRHKKDDTDSENQDIESHGFKEEKKKDKDKERKHRKRRHSSVEDVDSERDEKEESKKSRKHGSDRKKSRKHANSPESDNETRHRRHKREHRDGSRKTGGHEELEDGELGDDAEI</sequence>
<feature type="domain" description="WW" evidence="11">
    <location>
        <begin position="246"/>
        <end position="279"/>
    </location>
</feature>
<evidence type="ECO:0000259" key="12">
    <source>
        <dbReference type="PROSITE" id="PS51676"/>
    </source>
</evidence>
<comment type="subunit">
    <text evidence="8">Interacts (via the WW domains) with the phosphorylated C-terminal domain of NRPB1 (via CTD domain).</text>
</comment>
<dbReference type="GO" id="GO:0003723">
    <property type="term" value="F:RNA binding"/>
    <property type="evidence" value="ECO:0007669"/>
    <property type="project" value="TreeGrafter"/>
</dbReference>
<dbReference type="Gene3D" id="1.10.10.440">
    <property type="entry name" value="FF domain"/>
    <property type="match status" value="5"/>
</dbReference>
<feature type="domain" description="FF" evidence="12">
    <location>
        <begin position="480"/>
        <end position="534"/>
    </location>
</feature>
<evidence type="ECO:0000256" key="4">
    <source>
        <dbReference type="ARBA" id="ARBA00023187"/>
    </source>
</evidence>
<dbReference type="PROSITE" id="PS50020">
    <property type="entry name" value="WW_DOMAIN_2"/>
    <property type="match status" value="2"/>
</dbReference>
<comment type="similarity">
    <text evidence="7">Belongs to the PRPF40 family.</text>
</comment>
<feature type="compositionally biased region" description="Polar residues" evidence="10">
    <location>
        <begin position="338"/>
        <end position="389"/>
    </location>
</feature>
<feature type="domain" description="FF" evidence="12">
    <location>
        <begin position="547"/>
        <end position="602"/>
    </location>
</feature>
<proteinExistence type="inferred from homology"/>
<dbReference type="Pfam" id="PF25432">
    <property type="entry name" value="FF_PRPF40A"/>
    <property type="match status" value="1"/>
</dbReference>
<dbReference type="SMART" id="SM00441">
    <property type="entry name" value="FF"/>
    <property type="match status" value="5"/>
</dbReference>
<dbReference type="FunFam" id="1.10.10.440:FF:000024">
    <property type="entry name" value="Pre-mRNA-processing protein 40A"/>
    <property type="match status" value="1"/>
</dbReference>
<dbReference type="EMBL" id="SDMP01000016">
    <property type="protein sequence ID" value="RYR06101.1"/>
    <property type="molecule type" value="Genomic_DNA"/>
</dbReference>
<evidence type="ECO:0000256" key="3">
    <source>
        <dbReference type="ARBA" id="ARBA00022737"/>
    </source>
</evidence>